<protein>
    <submittedName>
        <fullName evidence="1">Conjugal transfer pilus assembly protein TraU</fullName>
    </submittedName>
</protein>
<organism evidence="1 2">
    <name type="scientific">Fluoribacter dumoffii</name>
    <dbReference type="NCBI Taxonomy" id="463"/>
    <lineage>
        <taxon>Bacteria</taxon>
        <taxon>Pseudomonadati</taxon>
        <taxon>Pseudomonadota</taxon>
        <taxon>Gammaproteobacteria</taxon>
        <taxon>Legionellales</taxon>
        <taxon>Legionellaceae</taxon>
        <taxon>Fluoribacter</taxon>
    </lineage>
</organism>
<dbReference type="Proteomes" id="UP000254554">
    <property type="component" value="Unassembled WGS sequence"/>
</dbReference>
<dbReference type="InterPro" id="IPR009649">
    <property type="entry name" value="TraU"/>
</dbReference>
<accession>A0A377ITH7</accession>
<dbReference type="Pfam" id="PF06834">
    <property type="entry name" value="TraU"/>
    <property type="match status" value="1"/>
</dbReference>
<evidence type="ECO:0000313" key="2">
    <source>
        <dbReference type="Proteomes" id="UP000254554"/>
    </source>
</evidence>
<dbReference type="AlphaFoldDB" id="A0A377ITH7"/>
<reference evidence="1 2" key="1">
    <citation type="submission" date="2018-06" db="EMBL/GenBank/DDBJ databases">
        <authorList>
            <consortium name="Pathogen Informatics"/>
            <person name="Doyle S."/>
        </authorList>
    </citation>
    <scope>NUCLEOTIDE SEQUENCE [LARGE SCALE GENOMIC DNA]</scope>
    <source>
        <strain evidence="1 2">NCTC11370</strain>
    </source>
</reference>
<keyword evidence="2" id="KW-1185">Reference proteome</keyword>
<sequence length="80" mass="8719">MYLSELDPTWNDSEFAFVLNPEATLFTTPPVRASCAADATKALAGTAMDSLFWCMGAQGSPILSMVLLPIRQVPLVPQRF</sequence>
<name>A0A377ITH7_9GAMM</name>
<gene>
    <name evidence="1" type="ORF">NCTC11370_03467</name>
</gene>
<evidence type="ECO:0000313" key="1">
    <source>
        <dbReference type="EMBL" id="STO91489.1"/>
    </source>
</evidence>
<proteinExistence type="predicted"/>
<dbReference type="EMBL" id="UGGT01000002">
    <property type="protein sequence ID" value="STO91489.1"/>
    <property type="molecule type" value="Genomic_DNA"/>
</dbReference>